<gene>
    <name evidence="3" type="ORF">BDD14_1433</name>
</gene>
<dbReference type="EMBL" id="SHKW01000001">
    <property type="protein sequence ID" value="RZU40018.1"/>
    <property type="molecule type" value="Genomic_DNA"/>
</dbReference>
<dbReference type="Gene3D" id="3.40.50.300">
    <property type="entry name" value="P-loop containing nucleotide triphosphate hydrolases"/>
    <property type="match status" value="1"/>
</dbReference>
<dbReference type="PIRSF" id="PIRSF002849">
    <property type="entry name" value="AAA_ATPase_chaperone_MoxR_prd"/>
    <property type="match status" value="1"/>
</dbReference>
<dbReference type="InterPro" id="IPR011703">
    <property type="entry name" value="ATPase_AAA-3"/>
</dbReference>
<dbReference type="PANTHER" id="PTHR42759">
    <property type="entry name" value="MOXR FAMILY PROTEIN"/>
    <property type="match status" value="1"/>
</dbReference>
<accession>A0A4Q7YRA3</accession>
<dbReference type="SUPFAM" id="SSF52540">
    <property type="entry name" value="P-loop containing nucleoside triphosphate hydrolases"/>
    <property type="match status" value="1"/>
</dbReference>
<dbReference type="PANTHER" id="PTHR42759:SF1">
    <property type="entry name" value="MAGNESIUM-CHELATASE SUBUNIT CHLD"/>
    <property type="match status" value="1"/>
</dbReference>
<sequence length="342" mass="38579">MATFTDLNVDAAELQQRIERFHKVHESIVQQVREVIVGQDEVLDQALISLFVGGHCLLTGMPGTAKTLMVRTIADALGLEFRRIQFTPDLMPSDITGTDIIEEDLATGHRKWTFVRGPIFGNILLADEINRTPPKTQAALLEAMQERACTVRGHVYPLPAPFFVLATQNPIELEGTYPLPEAQLDRFLFNAVLDYLDPEEEFKVLNLTTTTHSANVKPVTSAEELLDFQQLVRMVPIADSLARYVIRLVRATRPKSEDAPDFVKKYVDYGGSIRAAQFIVLAAKAKALSRKRYHVTYEDIVSLSIPVLRHRVLLNFHAESERIDTDDILKRLLAHMPPSREE</sequence>
<dbReference type="OrthoDB" id="9808397at2"/>
<evidence type="ECO:0000259" key="2">
    <source>
        <dbReference type="Pfam" id="PF17863"/>
    </source>
</evidence>
<reference evidence="3 4" key="1">
    <citation type="submission" date="2019-02" db="EMBL/GenBank/DDBJ databases">
        <title>Genomic Encyclopedia of Archaeal and Bacterial Type Strains, Phase II (KMG-II): from individual species to whole genera.</title>
        <authorList>
            <person name="Goeker M."/>
        </authorList>
    </citation>
    <scope>NUCLEOTIDE SEQUENCE [LARGE SCALE GENOMIC DNA]</scope>
    <source>
        <strain evidence="3 4">DSM 18101</strain>
    </source>
</reference>
<proteinExistence type="predicted"/>
<dbReference type="Proteomes" id="UP000292958">
    <property type="component" value="Unassembled WGS sequence"/>
</dbReference>
<name>A0A4Q7YRA3_9BACT</name>
<dbReference type="GO" id="GO:0016887">
    <property type="term" value="F:ATP hydrolysis activity"/>
    <property type="evidence" value="ECO:0007669"/>
    <property type="project" value="InterPro"/>
</dbReference>
<feature type="domain" description="ChlI/MoxR AAA lid" evidence="2">
    <location>
        <begin position="264"/>
        <end position="331"/>
    </location>
</feature>
<organism evidence="3 4">
    <name type="scientific">Edaphobacter modestus</name>
    <dbReference type="NCBI Taxonomy" id="388466"/>
    <lineage>
        <taxon>Bacteria</taxon>
        <taxon>Pseudomonadati</taxon>
        <taxon>Acidobacteriota</taxon>
        <taxon>Terriglobia</taxon>
        <taxon>Terriglobales</taxon>
        <taxon>Acidobacteriaceae</taxon>
        <taxon>Edaphobacter</taxon>
    </lineage>
</organism>
<dbReference type="GO" id="GO:0005524">
    <property type="term" value="F:ATP binding"/>
    <property type="evidence" value="ECO:0007669"/>
    <property type="project" value="InterPro"/>
</dbReference>
<dbReference type="RefSeq" id="WP_130418146.1">
    <property type="nucleotide sequence ID" value="NZ_SHKW01000001.1"/>
</dbReference>
<dbReference type="InterPro" id="IPR027417">
    <property type="entry name" value="P-loop_NTPase"/>
</dbReference>
<comment type="caution">
    <text evidence="3">The sequence shown here is derived from an EMBL/GenBank/DDBJ whole genome shotgun (WGS) entry which is preliminary data.</text>
</comment>
<evidence type="ECO:0000313" key="4">
    <source>
        <dbReference type="Proteomes" id="UP000292958"/>
    </source>
</evidence>
<dbReference type="Pfam" id="PF07726">
    <property type="entry name" value="AAA_3"/>
    <property type="match status" value="1"/>
</dbReference>
<protein>
    <submittedName>
        <fullName evidence="3">MoxR-like ATPase</fullName>
    </submittedName>
</protein>
<evidence type="ECO:0000313" key="3">
    <source>
        <dbReference type="EMBL" id="RZU40018.1"/>
    </source>
</evidence>
<dbReference type="AlphaFoldDB" id="A0A4Q7YRA3"/>
<evidence type="ECO:0000259" key="1">
    <source>
        <dbReference type="Pfam" id="PF07726"/>
    </source>
</evidence>
<dbReference type="InterPro" id="IPR050764">
    <property type="entry name" value="CbbQ/NirQ/NorQ/GpvN"/>
</dbReference>
<dbReference type="Pfam" id="PF17863">
    <property type="entry name" value="AAA_lid_2"/>
    <property type="match status" value="1"/>
</dbReference>
<dbReference type="InterPro" id="IPR041628">
    <property type="entry name" value="ChlI/MoxR_AAA_lid"/>
</dbReference>
<dbReference type="Gene3D" id="1.10.8.80">
    <property type="entry name" value="Magnesium chelatase subunit I, C-Terminal domain"/>
    <property type="match status" value="1"/>
</dbReference>
<feature type="domain" description="ATPase AAA-3" evidence="1">
    <location>
        <begin position="55"/>
        <end position="189"/>
    </location>
</feature>
<keyword evidence="4" id="KW-1185">Reference proteome</keyword>